<dbReference type="InterPro" id="IPR006131">
    <property type="entry name" value="Asp_carbamoyltransf_Asp/Orn-bd"/>
</dbReference>
<dbReference type="SUPFAM" id="SSF53671">
    <property type="entry name" value="Aspartate/ornithine carbamoyltransferase"/>
    <property type="match status" value="1"/>
</dbReference>
<evidence type="ECO:0000256" key="4">
    <source>
        <dbReference type="ARBA" id="ARBA00048772"/>
    </source>
</evidence>
<protein>
    <recommendedName>
        <fullName evidence="2 6">Ornithine carbamoyltransferase</fullName>
        <ecNumber evidence="2 6">2.1.3.3</ecNumber>
    </recommendedName>
</protein>
<dbReference type="GO" id="GO:0042450">
    <property type="term" value="P:L-arginine biosynthetic process via ornithine"/>
    <property type="evidence" value="ECO:0007669"/>
    <property type="project" value="UniProtKB-UniRule"/>
</dbReference>
<dbReference type="PRINTS" id="PR00100">
    <property type="entry name" value="AOTCASE"/>
</dbReference>
<keyword evidence="5" id="KW-0963">Cytoplasm</keyword>
<dbReference type="GO" id="GO:0004585">
    <property type="term" value="F:ornithine carbamoyltransferase activity"/>
    <property type="evidence" value="ECO:0007669"/>
    <property type="project" value="UniProtKB-UniRule"/>
</dbReference>
<dbReference type="GO" id="GO:0005737">
    <property type="term" value="C:cytoplasm"/>
    <property type="evidence" value="ECO:0007669"/>
    <property type="project" value="UniProtKB-SubCell"/>
</dbReference>
<dbReference type="KEGG" id="mpl:Mpal_2358"/>
<dbReference type="OrthoDB" id="4696at2157"/>
<evidence type="ECO:0000313" key="10">
    <source>
        <dbReference type="Proteomes" id="UP000002457"/>
    </source>
</evidence>
<feature type="binding site" evidence="5">
    <location>
        <begin position="225"/>
        <end position="226"/>
    </location>
    <ligand>
        <name>L-ornithine</name>
        <dbReference type="ChEBI" id="CHEBI:46911"/>
    </ligand>
</feature>
<reference evidence="9 10" key="1">
    <citation type="journal article" date="2015" name="Genome Announc.">
        <title>Complete Genome Sequence of Methanosphaerula palustris E1-9CT, a Hydrogenotrophic Methanogen Isolated from a Minerotrophic Fen Peatland.</title>
        <authorList>
            <person name="Cadillo-Quiroz H."/>
            <person name="Browne P."/>
            <person name="Kyrpides N."/>
            <person name="Woyke T."/>
            <person name="Goodwin L."/>
            <person name="Detter C."/>
            <person name="Yavitt J.B."/>
            <person name="Zinder S.H."/>
        </authorList>
    </citation>
    <scope>NUCLEOTIDE SEQUENCE [LARGE SCALE GENOMIC DNA]</scope>
    <source>
        <strain evidence="10">ATCC BAA-1556 / DSM 19958 / E1-9c</strain>
    </source>
</reference>
<proteinExistence type="inferred from homology"/>
<dbReference type="PANTHER" id="PTHR45753:SF3">
    <property type="entry name" value="ORNITHINE TRANSCARBAMYLASE, MITOCHONDRIAL"/>
    <property type="match status" value="1"/>
</dbReference>
<evidence type="ECO:0000259" key="8">
    <source>
        <dbReference type="Pfam" id="PF02729"/>
    </source>
</evidence>
<evidence type="ECO:0000259" key="7">
    <source>
        <dbReference type="Pfam" id="PF00185"/>
    </source>
</evidence>
<keyword evidence="10" id="KW-1185">Reference proteome</keyword>
<feature type="binding site" evidence="5">
    <location>
        <position position="161"/>
    </location>
    <ligand>
        <name>L-ornithine</name>
        <dbReference type="ChEBI" id="CHEBI:46911"/>
    </ligand>
</feature>
<comment type="similarity">
    <text evidence="1 5">Belongs to the aspartate/ornithine carbamoyltransferase superfamily. OTCase family.</text>
</comment>
<dbReference type="eggNOG" id="arCOG00912">
    <property type="taxonomic scope" value="Archaea"/>
</dbReference>
<gene>
    <name evidence="9" type="ordered locus">Mpal_2358</name>
</gene>
<dbReference type="NCBIfam" id="TIGR00658">
    <property type="entry name" value="orni_carb_tr"/>
    <property type="match status" value="1"/>
</dbReference>
<evidence type="ECO:0000256" key="2">
    <source>
        <dbReference type="ARBA" id="ARBA00013007"/>
    </source>
</evidence>
<dbReference type="PROSITE" id="PS00097">
    <property type="entry name" value="CARBAMOYLTRANSFERASE"/>
    <property type="match status" value="1"/>
</dbReference>
<dbReference type="PANTHER" id="PTHR45753">
    <property type="entry name" value="ORNITHINE CARBAMOYLTRANSFERASE, MITOCHONDRIAL"/>
    <property type="match status" value="1"/>
</dbReference>
<dbReference type="Proteomes" id="UP000002457">
    <property type="component" value="Chromosome"/>
</dbReference>
<feature type="binding site" evidence="5">
    <location>
        <begin position="261"/>
        <end position="262"/>
    </location>
    <ligand>
        <name>carbamoyl phosphate</name>
        <dbReference type="ChEBI" id="CHEBI:58228"/>
    </ligand>
</feature>
<dbReference type="Pfam" id="PF02729">
    <property type="entry name" value="OTCace_N"/>
    <property type="match status" value="1"/>
</dbReference>
<dbReference type="GO" id="GO:0019240">
    <property type="term" value="P:citrulline biosynthetic process"/>
    <property type="evidence" value="ECO:0007669"/>
    <property type="project" value="TreeGrafter"/>
</dbReference>
<feature type="binding site" evidence="5">
    <location>
        <position position="103"/>
    </location>
    <ligand>
        <name>carbamoyl phosphate</name>
        <dbReference type="ChEBI" id="CHEBI:58228"/>
    </ligand>
</feature>
<dbReference type="GeneID" id="7272079"/>
<dbReference type="EMBL" id="CP001338">
    <property type="protein sequence ID" value="ACL17640.1"/>
    <property type="molecule type" value="Genomic_DNA"/>
</dbReference>
<dbReference type="InterPro" id="IPR006132">
    <property type="entry name" value="Asp/Orn_carbamoyltranf_P-bd"/>
</dbReference>
<dbReference type="InterPro" id="IPR024904">
    <property type="entry name" value="OTCase_ArgI"/>
</dbReference>
<dbReference type="HOGENOM" id="CLU_043846_3_2_2"/>
<evidence type="ECO:0000256" key="1">
    <source>
        <dbReference type="ARBA" id="ARBA00007805"/>
    </source>
</evidence>
<feature type="binding site" evidence="5">
    <location>
        <position position="289"/>
    </location>
    <ligand>
        <name>carbamoyl phosphate</name>
        <dbReference type="ChEBI" id="CHEBI:58228"/>
    </ligand>
</feature>
<comment type="subcellular location">
    <subcellularLocation>
        <location evidence="5">Cytoplasm</location>
    </subcellularLocation>
</comment>
<keyword evidence="3 5" id="KW-0808">Transferase</keyword>
<accession>B8GED9</accession>
<feature type="binding site" evidence="5">
    <location>
        <begin position="130"/>
        <end position="133"/>
    </location>
    <ligand>
        <name>carbamoyl phosphate</name>
        <dbReference type="ChEBI" id="CHEBI:58228"/>
    </ligand>
</feature>
<dbReference type="Pfam" id="PF00185">
    <property type="entry name" value="OTCace"/>
    <property type="match status" value="1"/>
</dbReference>
<comment type="catalytic activity">
    <reaction evidence="4 5">
        <text>carbamoyl phosphate + L-ornithine = L-citrulline + phosphate + H(+)</text>
        <dbReference type="Rhea" id="RHEA:19513"/>
        <dbReference type="ChEBI" id="CHEBI:15378"/>
        <dbReference type="ChEBI" id="CHEBI:43474"/>
        <dbReference type="ChEBI" id="CHEBI:46911"/>
        <dbReference type="ChEBI" id="CHEBI:57743"/>
        <dbReference type="ChEBI" id="CHEBI:58228"/>
        <dbReference type="EC" id="2.1.3.3"/>
    </reaction>
</comment>
<dbReference type="InterPro" id="IPR006130">
    <property type="entry name" value="Asp/Orn_carbamoylTrfase"/>
</dbReference>
<feature type="domain" description="Aspartate/ornithine carbamoyltransferase carbamoyl-P binding" evidence="8">
    <location>
        <begin position="3"/>
        <end position="143"/>
    </location>
</feature>
<dbReference type="HAMAP" id="MF_01109">
    <property type="entry name" value="OTCase"/>
    <property type="match status" value="1"/>
</dbReference>
<dbReference type="GO" id="GO:0016597">
    <property type="term" value="F:amino acid binding"/>
    <property type="evidence" value="ECO:0007669"/>
    <property type="project" value="InterPro"/>
</dbReference>
<evidence type="ECO:0000256" key="5">
    <source>
        <dbReference type="HAMAP-Rule" id="MF_01109"/>
    </source>
</evidence>
<evidence type="ECO:0000256" key="6">
    <source>
        <dbReference type="NCBIfam" id="TIGR00658"/>
    </source>
</evidence>
<sequence>MKRDLISILDLKAEDLEQIMQDAATLKTLRKEGKEHPVLAGKNLAMIFEKPSTRTRISFEVGMNDLGGHALHLNHKDMQLGRGEEVRDTARVISRYASGVMIRAFLHSTITEFAAHSTIPVINGLSDKEHPCQLLADIFTIREYFGSTEDIRVAWVGDGNNVCNSLILASGLTGMDLRVATPDGYRPDPAVVERGRTVGGKVTVFNSPEEAVKDAEVIFTDTWISMGDETQQAQRVKAFAGYTVDEALLKKADPDAIVMHCLPAHRGQEITDEVLDGPHSAVWDEAENRLHVQKAVLVNLLRT</sequence>
<feature type="binding site" evidence="5">
    <location>
        <position position="221"/>
    </location>
    <ligand>
        <name>L-ornithine</name>
        <dbReference type="ChEBI" id="CHEBI:46911"/>
    </ligand>
</feature>
<dbReference type="FunFam" id="3.40.50.1370:FF:000008">
    <property type="entry name" value="Ornithine carbamoyltransferase"/>
    <property type="match status" value="1"/>
</dbReference>
<dbReference type="NCBIfam" id="NF001986">
    <property type="entry name" value="PRK00779.1"/>
    <property type="match status" value="1"/>
</dbReference>
<dbReference type="STRING" id="521011.Mpal_2358"/>
<dbReference type="AlphaFoldDB" id="B8GED9"/>
<evidence type="ECO:0000313" key="9">
    <source>
        <dbReference type="EMBL" id="ACL17640.1"/>
    </source>
</evidence>
<name>B8GED9_METPE</name>
<evidence type="ECO:0000256" key="3">
    <source>
        <dbReference type="ARBA" id="ARBA00022679"/>
    </source>
</evidence>
<feature type="binding site" evidence="5">
    <location>
        <begin position="52"/>
        <end position="55"/>
    </location>
    <ligand>
        <name>carbamoyl phosphate</name>
        <dbReference type="ChEBI" id="CHEBI:58228"/>
    </ligand>
</feature>
<dbReference type="InterPro" id="IPR002292">
    <property type="entry name" value="Orn/put_carbamltrans"/>
</dbReference>
<dbReference type="PRINTS" id="PR00102">
    <property type="entry name" value="OTCASE"/>
</dbReference>
<dbReference type="EC" id="2.1.3.3" evidence="2 6"/>
<feature type="binding site" evidence="5">
    <location>
        <position position="79"/>
    </location>
    <ligand>
        <name>carbamoyl phosphate</name>
        <dbReference type="ChEBI" id="CHEBI:58228"/>
    </ligand>
</feature>
<organism evidence="9 10">
    <name type="scientific">Methanosphaerula palustris (strain ATCC BAA-1556 / DSM 19958 / E1-9c)</name>
    <dbReference type="NCBI Taxonomy" id="521011"/>
    <lineage>
        <taxon>Archaea</taxon>
        <taxon>Methanobacteriati</taxon>
        <taxon>Methanobacteriota</taxon>
        <taxon>Stenosarchaea group</taxon>
        <taxon>Methanomicrobia</taxon>
        <taxon>Methanomicrobiales</taxon>
        <taxon>Methanoregulaceae</taxon>
        <taxon>Methanosphaerula</taxon>
    </lineage>
</organism>
<dbReference type="Gene3D" id="3.40.50.1370">
    <property type="entry name" value="Aspartate/ornithine carbamoyltransferase"/>
    <property type="match status" value="2"/>
</dbReference>
<feature type="domain" description="Aspartate/ornithine carbamoyltransferase Asp/Orn-binding" evidence="7">
    <location>
        <begin position="150"/>
        <end position="298"/>
    </location>
</feature>
<dbReference type="RefSeq" id="WP_012618959.1">
    <property type="nucleotide sequence ID" value="NC_011832.1"/>
</dbReference>
<dbReference type="InterPro" id="IPR036901">
    <property type="entry name" value="Asp/Orn_carbamoylTrfase_sf"/>
</dbReference>